<proteinExistence type="inferred from homology"/>
<organism evidence="8 9">
    <name type="scientific">Kwoniella heveanensis BCC8398</name>
    <dbReference type="NCBI Taxonomy" id="1296120"/>
    <lineage>
        <taxon>Eukaryota</taxon>
        <taxon>Fungi</taxon>
        <taxon>Dikarya</taxon>
        <taxon>Basidiomycota</taxon>
        <taxon>Agaricomycotina</taxon>
        <taxon>Tremellomycetes</taxon>
        <taxon>Tremellales</taxon>
        <taxon>Cryptococcaceae</taxon>
        <taxon>Kwoniella</taxon>
    </lineage>
</organism>
<feature type="transmembrane region" description="Helical" evidence="7">
    <location>
        <begin position="141"/>
        <end position="162"/>
    </location>
</feature>
<dbReference type="GO" id="GO:0022857">
    <property type="term" value="F:transmembrane transporter activity"/>
    <property type="evidence" value="ECO:0007669"/>
    <property type="project" value="InterPro"/>
</dbReference>
<reference evidence="9" key="2">
    <citation type="submission" date="2013-12" db="EMBL/GenBank/DDBJ databases">
        <title>Evolution of pathogenesis and genome organization in the Tremellales.</title>
        <authorList>
            <person name="Cuomo C."/>
            <person name="Litvintseva A."/>
            <person name="Heitman J."/>
            <person name="Chen Y."/>
            <person name="Sun S."/>
            <person name="Springer D."/>
            <person name="Dromer F."/>
            <person name="Young S."/>
            <person name="Zeng Q."/>
            <person name="Chapman S."/>
            <person name="Gujja S."/>
            <person name="Saif S."/>
            <person name="Birren B."/>
        </authorList>
    </citation>
    <scope>NUCLEOTIDE SEQUENCE [LARGE SCALE GENOMIC DNA]</scope>
    <source>
        <strain evidence="9">BCC8398</strain>
    </source>
</reference>
<name>A0A1B9GIH7_9TREE</name>
<feature type="transmembrane region" description="Helical" evidence="7">
    <location>
        <begin position="65"/>
        <end position="82"/>
    </location>
</feature>
<dbReference type="AlphaFoldDB" id="A0A1B9GIH7"/>
<evidence type="ECO:0000256" key="2">
    <source>
        <dbReference type="ARBA" id="ARBA00022448"/>
    </source>
</evidence>
<feature type="transmembrane region" description="Helical" evidence="7">
    <location>
        <begin position="454"/>
        <end position="476"/>
    </location>
</feature>
<comment type="subcellular location">
    <subcellularLocation>
        <location evidence="1">Membrane</location>
        <topology evidence="1">Multi-pass membrane protein</topology>
    </subcellularLocation>
</comment>
<sequence>MEPKDEKTLVSATVVPADNLANVEAANNVEAHRMNLSEADDAAAFVAGFHGEIDPKEAARVRRKIDWNLLPLMMILYFVQFSDKTTLGSSSILGIKTSNHLTTSQYNWLGTIFYLSYLIFEWPQSLALQRFPAGKWMAGNIIIWGVVVTCQAACNSFAGLFVCRLIMGICEGTITAGFLIVTSMFYTHIEATRRVGFWFLMNGTAQIISGLIAFGVYHIDADKIAPWRVFMIIFGLITLVVGVCFWIFIPDSPMKARFLTHEEKIIAIERLRGHNSGIENKTWKKEQFIEALTDWKPWAFAIFAALDNVPNSLTNQSSLIIKSFGFTTEQTTLLGCVSGVIEILTIYSATWIIKKVPNCRGIVGAAYFIPNIVGSIMIIALPWSNKGGLLCGIYLTGLGTSGFVLALSWCAATNTGHTKKTTTNAMLLIGYCVGNLVAPQMWLAKYSPRYYVPWGIILACYIVCPLIMLAIAWALWRENKRRDRLTATGEIVSEKYYDEQGEEIDPTFLDITDRVNMSYRYPL</sequence>
<evidence type="ECO:0000256" key="7">
    <source>
        <dbReference type="SAM" id="Phobius"/>
    </source>
</evidence>
<protein>
    <submittedName>
        <fullName evidence="8">Membrane transporter</fullName>
    </submittedName>
</protein>
<dbReference type="SUPFAM" id="SSF103473">
    <property type="entry name" value="MFS general substrate transporter"/>
    <property type="match status" value="1"/>
</dbReference>
<feature type="transmembrane region" description="Helical" evidence="7">
    <location>
        <begin position="169"/>
        <end position="189"/>
    </location>
</feature>
<keyword evidence="5 7" id="KW-0472">Membrane</keyword>
<dbReference type="InterPro" id="IPR036259">
    <property type="entry name" value="MFS_trans_sf"/>
</dbReference>
<evidence type="ECO:0000313" key="8">
    <source>
        <dbReference type="EMBL" id="OCF30880.1"/>
    </source>
</evidence>
<evidence type="ECO:0000256" key="1">
    <source>
        <dbReference type="ARBA" id="ARBA00004141"/>
    </source>
</evidence>
<keyword evidence="2" id="KW-0813">Transport</keyword>
<dbReference type="InterPro" id="IPR011701">
    <property type="entry name" value="MFS"/>
</dbReference>
<evidence type="ECO:0000256" key="5">
    <source>
        <dbReference type="ARBA" id="ARBA00023136"/>
    </source>
</evidence>
<evidence type="ECO:0000256" key="3">
    <source>
        <dbReference type="ARBA" id="ARBA00022692"/>
    </source>
</evidence>
<dbReference type="FunFam" id="1.20.1250.20:FF:000064">
    <property type="entry name" value="MFS allantoate transporter"/>
    <property type="match status" value="1"/>
</dbReference>
<gene>
    <name evidence="8" type="ORF">I316_07513</name>
</gene>
<reference evidence="8 9" key="1">
    <citation type="submission" date="2013-07" db="EMBL/GenBank/DDBJ databases">
        <title>The Genome Sequence of Cryptococcus heveanensis BCC8398.</title>
        <authorList>
            <consortium name="The Broad Institute Genome Sequencing Platform"/>
            <person name="Cuomo C."/>
            <person name="Litvintseva A."/>
            <person name="Chen Y."/>
            <person name="Heitman J."/>
            <person name="Sun S."/>
            <person name="Springer D."/>
            <person name="Dromer F."/>
            <person name="Young S.K."/>
            <person name="Zeng Q."/>
            <person name="Gargeya S."/>
            <person name="Fitzgerald M."/>
            <person name="Abouelleil A."/>
            <person name="Alvarado L."/>
            <person name="Berlin A.M."/>
            <person name="Chapman S.B."/>
            <person name="Dewar J."/>
            <person name="Goldberg J."/>
            <person name="Griggs A."/>
            <person name="Gujja S."/>
            <person name="Hansen M."/>
            <person name="Howarth C."/>
            <person name="Imamovic A."/>
            <person name="Larimer J."/>
            <person name="McCowan C."/>
            <person name="Murphy C."/>
            <person name="Pearson M."/>
            <person name="Priest M."/>
            <person name="Roberts A."/>
            <person name="Saif S."/>
            <person name="Shea T."/>
            <person name="Sykes S."/>
            <person name="Wortman J."/>
            <person name="Nusbaum C."/>
            <person name="Birren B."/>
        </authorList>
    </citation>
    <scope>NUCLEOTIDE SEQUENCE [LARGE SCALE GENOMIC DNA]</scope>
    <source>
        <strain evidence="8 9">BCC8398</strain>
    </source>
</reference>
<dbReference type="EMBL" id="KV700140">
    <property type="protein sequence ID" value="OCF30880.1"/>
    <property type="molecule type" value="Genomic_DNA"/>
</dbReference>
<evidence type="ECO:0000256" key="4">
    <source>
        <dbReference type="ARBA" id="ARBA00022989"/>
    </source>
</evidence>
<dbReference type="Gene3D" id="1.20.1250.20">
    <property type="entry name" value="MFS general substrate transporter like domains"/>
    <property type="match status" value="2"/>
</dbReference>
<feature type="transmembrane region" description="Helical" evidence="7">
    <location>
        <begin position="424"/>
        <end position="442"/>
    </location>
</feature>
<feature type="transmembrane region" description="Helical" evidence="7">
    <location>
        <begin position="229"/>
        <end position="249"/>
    </location>
</feature>
<dbReference type="GO" id="GO:0016020">
    <property type="term" value="C:membrane"/>
    <property type="evidence" value="ECO:0007669"/>
    <property type="project" value="UniProtKB-SubCell"/>
</dbReference>
<keyword evidence="3 7" id="KW-0812">Transmembrane</keyword>
<evidence type="ECO:0000313" key="9">
    <source>
        <dbReference type="Proteomes" id="UP000092666"/>
    </source>
</evidence>
<feature type="transmembrane region" description="Helical" evidence="7">
    <location>
        <begin position="195"/>
        <end position="217"/>
    </location>
</feature>
<dbReference type="Pfam" id="PF07690">
    <property type="entry name" value="MFS_1"/>
    <property type="match status" value="1"/>
</dbReference>
<dbReference type="Proteomes" id="UP000092666">
    <property type="component" value="Unassembled WGS sequence"/>
</dbReference>
<accession>A0A1B9GIH7</accession>
<feature type="transmembrane region" description="Helical" evidence="7">
    <location>
        <begin position="389"/>
        <end position="412"/>
    </location>
</feature>
<keyword evidence="9" id="KW-1185">Reference proteome</keyword>
<dbReference type="PANTHER" id="PTHR43791">
    <property type="entry name" value="PERMEASE-RELATED"/>
    <property type="match status" value="1"/>
</dbReference>
<dbReference type="PANTHER" id="PTHR43791:SF63">
    <property type="entry name" value="HIGH AFFINITY CYSTEINE TRANSPORTER"/>
    <property type="match status" value="1"/>
</dbReference>
<keyword evidence="4 7" id="KW-1133">Transmembrane helix</keyword>
<comment type="similarity">
    <text evidence="6">Belongs to the major facilitator superfamily. Allantoate permease family.</text>
</comment>
<evidence type="ECO:0000256" key="6">
    <source>
        <dbReference type="ARBA" id="ARBA00037968"/>
    </source>
</evidence>
<feature type="transmembrane region" description="Helical" evidence="7">
    <location>
        <begin position="365"/>
        <end position="383"/>
    </location>
</feature>
<dbReference type="OrthoDB" id="6730379at2759"/>